<feature type="transmembrane region" description="Helical" evidence="1">
    <location>
        <begin position="51"/>
        <end position="71"/>
    </location>
</feature>
<reference evidence="3" key="1">
    <citation type="journal article" date="2019" name="Int. J. Syst. Evol. Microbiol.">
        <title>The Global Catalogue of Microorganisms (GCM) 10K type strain sequencing project: providing services to taxonomists for standard genome sequencing and annotation.</title>
        <authorList>
            <consortium name="The Broad Institute Genomics Platform"/>
            <consortium name="The Broad Institute Genome Sequencing Center for Infectious Disease"/>
            <person name="Wu L."/>
            <person name="Ma J."/>
        </authorList>
    </citation>
    <scope>NUCLEOTIDE SEQUENCE [LARGE SCALE GENOMIC DNA]</scope>
    <source>
        <strain evidence="3">CECT 7706</strain>
    </source>
</reference>
<dbReference type="InterPro" id="IPR046643">
    <property type="entry name" value="DUF6755"/>
</dbReference>
<accession>A0ABT8C724</accession>
<evidence type="ECO:0000256" key="1">
    <source>
        <dbReference type="SAM" id="Phobius"/>
    </source>
</evidence>
<dbReference type="Pfam" id="PF20540">
    <property type="entry name" value="DUF6755"/>
    <property type="match status" value="1"/>
</dbReference>
<keyword evidence="1" id="KW-1133">Transmembrane helix</keyword>
<dbReference type="Proteomes" id="UP001236663">
    <property type="component" value="Unassembled WGS sequence"/>
</dbReference>
<keyword evidence="1" id="KW-0812">Transmembrane</keyword>
<organism evidence="2 3">
    <name type="scientific">Cyclobacterium jeungdonense</name>
    <dbReference type="NCBI Taxonomy" id="708087"/>
    <lineage>
        <taxon>Bacteria</taxon>
        <taxon>Pseudomonadati</taxon>
        <taxon>Bacteroidota</taxon>
        <taxon>Cytophagia</taxon>
        <taxon>Cytophagales</taxon>
        <taxon>Cyclobacteriaceae</taxon>
        <taxon>Cyclobacterium</taxon>
    </lineage>
</organism>
<keyword evidence="1" id="KW-0472">Membrane</keyword>
<evidence type="ECO:0000313" key="2">
    <source>
        <dbReference type="EMBL" id="MDN3688570.1"/>
    </source>
</evidence>
<dbReference type="EMBL" id="JAUFQS010000010">
    <property type="protein sequence ID" value="MDN3688570.1"/>
    <property type="molecule type" value="Genomic_DNA"/>
</dbReference>
<gene>
    <name evidence="2" type="ORF">QWZ15_12070</name>
</gene>
<name>A0ABT8C724_9BACT</name>
<comment type="caution">
    <text evidence="2">The sequence shown here is derived from an EMBL/GenBank/DDBJ whole genome shotgun (WGS) entry which is preliminary data.</text>
</comment>
<protein>
    <submittedName>
        <fullName evidence="2">Uncharacterized protein</fullName>
    </submittedName>
</protein>
<dbReference type="RefSeq" id="WP_163386746.1">
    <property type="nucleotide sequence ID" value="NZ_JAUFQS010000010.1"/>
</dbReference>
<evidence type="ECO:0000313" key="3">
    <source>
        <dbReference type="Proteomes" id="UP001236663"/>
    </source>
</evidence>
<keyword evidence="3" id="KW-1185">Reference proteome</keyword>
<feature type="transmembrane region" description="Helical" evidence="1">
    <location>
        <begin position="21"/>
        <end position="39"/>
    </location>
</feature>
<sequence length="85" mass="9659">MSNYRRSQNQAHPNKTNALMTGILVLLILFVSIQIWFLFGALNNALRENFNFALTTFIGSSILAVASFWLLRYLPDPIDSPDNEL</sequence>
<proteinExistence type="predicted"/>